<dbReference type="InterPro" id="IPR038922">
    <property type="entry name" value="HYPK_UBA"/>
</dbReference>
<dbReference type="GO" id="GO:0050821">
    <property type="term" value="P:protein stabilization"/>
    <property type="evidence" value="ECO:0007669"/>
    <property type="project" value="TreeGrafter"/>
</dbReference>
<evidence type="ECO:0000313" key="4">
    <source>
        <dbReference type="EMBL" id="SSX32945.1"/>
    </source>
</evidence>
<dbReference type="CDD" id="cd14361">
    <property type="entry name" value="UBA_HYPK"/>
    <property type="match status" value="1"/>
</dbReference>
<evidence type="ECO:0000256" key="1">
    <source>
        <dbReference type="SAM" id="MobiDB-lite"/>
    </source>
</evidence>
<dbReference type="Pfam" id="PF19026">
    <property type="entry name" value="UBA_HYPK"/>
    <property type="match status" value="1"/>
</dbReference>
<dbReference type="EMBL" id="UFQT01002216">
    <property type="protein sequence ID" value="SSX32945.1"/>
    <property type="molecule type" value="Genomic_DNA"/>
</dbReference>
<dbReference type="InterPro" id="IPR044034">
    <property type="entry name" value="NAC-like_UBA"/>
</dbReference>
<dbReference type="AlphaFoldDB" id="A0A336L6I1"/>
<dbReference type="OMA" id="IIGDRRN"/>
<reference evidence="3" key="1">
    <citation type="submission" date="2018-04" db="EMBL/GenBank/DDBJ databases">
        <authorList>
            <person name="Go L.Y."/>
            <person name="Mitchell J.A."/>
        </authorList>
    </citation>
    <scope>NUCLEOTIDE SEQUENCE</scope>
    <source>
        <tissue evidence="3">Whole organism</tissue>
    </source>
</reference>
<accession>A0A336L6I1</accession>
<gene>
    <name evidence="3" type="primary">CSON005697</name>
</gene>
<dbReference type="EMBL" id="UFQS01002216">
    <property type="protein sequence ID" value="SSX13516.1"/>
    <property type="molecule type" value="Genomic_DNA"/>
</dbReference>
<feature type="region of interest" description="Disordered" evidence="1">
    <location>
        <begin position="1"/>
        <end position="29"/>
    </location>
</feature>
<feature type="domain" description="Nascent polypeptide-associated complex subunit alpha-like UBA" evidence="2">
    <location>
        <begin position="76"/>
        <end position="116"/>
    </location>
</feature>
<sequence>MADVNGDEQHPEDEEQTDKKQKRHDLTGAKDLDKITDYAEESELASDISNAANIFAEKRNKEDELKMAKERELQKIQVKKEDVELIMHEMEISRYQAEKTLREHQGNVVNALVALTN</sequence>
<dbReference type="InterPro" id="IPR052617">
    <property type="entry name" value="Huntingtin-int_K"/>
</dbReference>
<protein>
    <submittedName>
        <fullName evidence="3">CSON005697 protein</fullName>
    </submittedName>
</protein>
<dbReference type="GO" id="GO:0043066">
    <property type="term" value="P:negative regulation of apoptotic process"/>
    <property type="evidence" value="ECO:0007669"/>
    <property type="project" value="TreeGrafter"/>
</dbReference>
<dbReference type="Gene3D" id="1.10.8.10">
    <property type="entry name" value="DNA helicase RuvA subunit, C-terminal domain"/>
    <property type="match status" value="1"/>
</dbReference>
<dbReference type="PANTHER" id="PTHR31184:SF2">
    <property type="entry name" value="HUNTINGTIN-INTERACTING PROTEIN K"/>
    <property type="match status" value="1"/>
</dbReference>
<organism evidence="3">
    <name type="scientific">Culicoides sonorensis</name>
    <name type="common">Biting midge</name>
    <dbReference type="NCBI Taxonomy" id="179676"/>
    <lineage>
        <taxon>Eukaryota</taxon>
        <taxon>Metazoa</taxon>
        <taxon>Ecdysozoa</taxon>
        <taxon>Arthropoda</taxon>
        <taxon>Hexapoda</taxon>
        <taxon>Insecta</taxon>
        <taxon>Pterygota</taxon>
        <taxon>Neoptera</taxon>
        <taxon>Endopterygota</taxon>
        <taxon>Diptera</taxon>
        <taxon>Nematocera</taxon>
        <taxon>Chironomoidea</taxon>
        <taxon>Ceratopogonidae</taxon>
        <taxon>Ceratopogoninae</taxon>
        <taxon>Culicoides</taxon>
        <taxon>Monoculicoides</taxon>
    </lineage>
</organism>
<dbReference type="VEuPathDB" id="VectorBase:CSON005697"/>
<reference evidence="4" key="2">
    <citation type="submission" date="2018-07" db="EMBL/GenBank/DDBJ databases">
        <authorList>
            <person name="Quirk P.G."/>
            <person name="Krulwich T.A."/>
        </authorList>
    </citation>
    <scope>NUCLEOTIDE SEQUENCE</scope>
</reference>
<dbReference type="PANTHER" id="PTHR31184">
    <property type="entry name" value="HUNTINGTIN-INTERACTING PROTEIN K FAMILY MEMBER"/>
    <property type="match status" value="1"/>
</dbReference>
<name>A0A336L6I1_CULSO</name>
<proteinExistence type="predicted"/>
<evidence type="ECO:0000259" key="2">
    <source>
        <dbReference type="Pfam" id="PF19026"/>
    </source>
</evidence>
<evidence type="ECO:0000313" key="3">
    <source>
        <dbReference type="EMBL" id="SSX13516.1"/>
    </source>
</evidence>